<evidence type="ECO:0000256" key="3">
    <source>
        <dbReference type="ARBA" id="ARBA00022845"/>
    </source>
</evidence>
<evidence type="ECO:0000256" key="1">
    <source>
        <dbReference type="ARBA" id="ARBA00022490"/>
    </source>
</evidence>
<dbReference type="NCBIfam" id="NF002469">
    <property type="entry name" value="PRK01712.1"/>
    <property type="match status" value="1"/>
</dbReference>
<keyword evidence="2 5" id="KW-0678">Repressor</keyword>
<dbReference type="GO" id="GO:0006402">
    <property type="term" value="P:mRNA catabolic process"/>
    <property type="evidence" value="ECO:0007669"/>
    <property type="project" value="InterPro"/>
</dbReference>
<keyword evidence="1 5" id="KW-0963">Cytoplasm</keyword>
<dbReference type="PANTHER" id="PTHR34984">
    <property type="entry name" value="CARBON STORAGE REGULATOR"/>
    <property type="match status" value="1"/>
</dbReference>
<dbReference type="STRING" id="351607.Acel_0829"/>
<dbReference type="GO" id="GO:0048027">
    <property type="term" value="F:mRNA 5'-UTR binding"/>
    <property type="evidence" value="ECO:0007669"/>
    <property type="project" value="UniProtKB-UniRule"/>
</dbReference>
<comment type="subcellular location">
    <subcellularLocation>
        <location evidence="5">Cytoplasm</location>
    </subcellularLocation>
</comment>
<dbReference type="Pfam" id="PF02599">
    <property type="entry name" value="CsrA"/>
    <property type="match status" value="1"/>
</dbReference>
<evidence type="ECO:0000256" key="5">
    <source>
        <dbReference type="HAMAP-Rule" id="MF_00167"/>
    </source>
</evidence>
<dbReference type="GO" id="GO:0005829">
    <property type="term" value="C:cytosol"/>
    <property type="evidence" value="ECO:0007669"/>
    <property type="project" value="TreeGrafter"/>
</dbReference>
<evidence type="ECO:0000313" key="7">
    <source>
        <dbReference type="EMBL" id="ABK52602.1"/>
    </source>
</evidence>
<dbReference type="OrthoDB" id="9809061at2"/>
<dbReference type="KEGG" id="ace:Acel_0829"/>
<sequence length="99" mass="10636">MLVLSRRVGESIMIGQDVTVTVLEVRSDLVRLGIKAPRDVDVHREEVFLELQRANRAAASPSSAAVETLAEDLSEVPKVRSRARQTPPAGAAGSHPEPA</sequence>
<name>A0LT42_ACIC1</name>
<keyword evidence="8" id="KW-1185">Reference proteome</keyword>
<dbReference type="HAMAP" id="MF_00167">
    <property type="entry name" value="CsrA"/>
    <property type="match status" value="1"/>
</dbReference>
<dbReference type="AlphaFoldDB" id="A0LT42"/>
<dbReference type="GO" id="GO:0045947">
    <property type="term" value="P:negative regulation of translational initiation"/>
    <property type="evidence" value="ECO:0007669"/>
    <property type="project" value="UniProtKB-UniRule"/>
</dbReference>
<dbReference type="eggNOG" id="COG1551">
    <property type="taxonomic scope" value="Bacteria"/>
</dbReference>
<accession>A0LT42</accession>
<dbReference type="RefSeq" id="WP_011719665.1">
    <property type="nucleotide sequence ID" value="NC_008578.1"/>
</dbReference>
<organism evidence="7 8">
    <name type="scientific">Acidothermus cellulolyticus (strain ATCC 43068 / DSM 8971 / 11B)</name>
    <dbReference type="NCBI Taxonomy" id="351607"/>
    <lineage>
        <taxon>Bacteria</taxon>
        <taxon>Bacillati</taxon>
        <taxon>Actinomycetota</taxon>
        <taxon>Actinomycetes</taxon>
        <taxon>Acidothermales</taxon>
        <taxon>Acidothermaceae</taxon>
        <taxon>Acidothermus</taxon>
    </lineage>
</organism>
<dbReference type="InParanoid" id="A0LT42"/>
<comment type="subunit">
    <text evidence="5">Homodimer; the beta-strands of each monomer intercalate to form a hydrophobic core, while the alpha-helices form wings that extend away from the core.</text>
</comment>
<protein>
    <recommendedName>
        <fullName evidence="5">Translational regulator CsrA</fullName>
    </recommendedName>
</protein>
<evidence type="ECO:0000313" key="8">
    <source>
        <dbReference type="Proteomes" id="UP000008221"/>
    </source>
</evidence>
<feature type="region of interest" description="Disordered" evidence="6">
    <location>
        <begin position="60"/>
        <end position="99"/>
    </location>
</feature>
<dbReference type="GO" id="GO:1902208">
    <property type="term" value="P:regulation of bacterial-type flagellum assembly"/>
    <property type="evidence" value="ECO:0007669"/>
    <property type="project" value="UniProtKB-UniRule"/>
</dbReference>
<dbReference type="GO" id="GO:0044781">
    <property type="term" value="P:bacterial-type flagellum organization"/>
    <property type="evidence" value="ECO:0007669"/>
    <property type="project" value="UniProtKB-KW"/>
</dbReference>
<dbReference type="EMBL" id="CP000481">
    <property type="protein sequence ID" value="ABK52602.1"/>
    <property type="molecule type" value="Genomic_DNA"/>
</dbReference>
<keyword evidence="5" id="KW-1005">Bacterial flagellum biogenesis</keyword>
<reference evidence="7 8" key="1">
    <citation type="journal article" date="2009" name="Genome Res.">
        <title>Complete genome of the cellulolytic thermophile Acidothermus cellulolyticus 11B provides insights into its ecophysiological and evolutionary adaptations.</title>
        <authorList>
            <person name="Barabote R.D."/>
            <person name="Xie G."/>
            <person name="Leu D.H."/>
            <person name="Normand P."/>
            <person name="Necsulea A."/>
            <person name="Daubin V."/>
            <person name="Medigue C."/>
            <person name="Adney W.S."/>
            <person name="Xu X.C."/>
            <person name="Lapidus A."/>
            <person name="Parales R.E."/>
            <person name="Detter C."/>
            <person name="Pujic P."/>
            <person name="Bruce D."/>
            <person name="Lavire C."/>
            <person name="Challacombe J.F."/>
            <person name="Brettin T.S."/>
            <person name="Berry A.M."/>
        </authorList>
    </citation>
    <scope>NUCLEOTIDE SEQUENCE [LARGE SCALE GENOMIC DNA]</scope>
    <source>
        <strain evidence="8">ATCC 43068 / DSM 8971 / 11B</strain>
    </source>
</reference>
<evidence type="ECO:0000256" key="6">
    <source>
        <dbReference type="SAM" id="MobiDB-lite"/>
    </source>
</evidence>
<gene>
    <name evidence="5" type="primary">csrA</name>
    <name evidence="7" type="ordered locus">Acel_0829</name>
</gene>
<proteinExistence type="inferred from homology"/>
<dbReference type="Proteomes" id="UP000008221">
    <property type="component" value="Chromosome"/>
</dbReference>
<dbReference type="GO" id="GO:0006109">
    <property type="term" value="P:regulation of carbohydrate metabolic process"/>
    <property type="evidence" value="ECO:0007669"/>
    <property type="project" value="InterPro"/>
</dbReference>
<dbReference type="InterPro" id="IPR003751">
    <property type="entry name" value="CsrA"/>
</dbReference>
<dbReference type="SUPFAM" id="SSF117130">
    <property type="entry name" value="CsrA-like"/>
    <property type="match status" value="1"/>
</dbReference>
<dbReference type="FunFam" id="2.60.40.4380:FF:000002">
    <property type="entry name" value="Translational regulator CsrA"/>
    <property type="match status" value="1"/>
</dbReference>
<keyword evidence="4 5" id="KW-0694">RNA-binding</keyword>
<dbReference type="Gene3D" id="2.60.40.4380">
    <property type="entry name" value="Translational regulator CsrA"/>
    <property type="match status" value="1"/>
</dbReference>
<evidence type="ECO:0000256" key="2">
    <source>
        <dbReference type="ARBA" id="ARBA00022491"/>
    </source>
</evidence>
<dbReference type="PANTHER" id="PTHR34984:SF1">
    <property type="entry name" value="CARBON STORAGE REGULATOR"/>
    <property type="match status" value="1"/>
</dbReference>
<keyword evidence="3 5" id="KW-0810">Translation regulation</keyword>
<comment type="function">
    <text evidence="5">A translational regulator that binds mRNA to regulate translation initiation and/or mRNA stability. Usually binds in the 5'-UTR at or near the Shine-Dalgarno sequence preventing ribosome-binding, thus repressing translation. Its main target seems to be the major flagellin gene, while its function is anatagonized by FliW.</text>
</comment>
<dbReference type="InterPro" id="IPR036107">
    <property type="entry name" value="CsrA_sf"/>
</dbReference>
<evidence type="ECO:0000256" key="4">
    <source>
        <dbReference type="ARBA" id="ARBA00022884"/>
    </source>
</evidence>
<dbReference type="NCBIfam" id="TIGR00202">
    <property type="entry name" value="csrA"/>
    <property type="match status" value="1"/>
</dbReference>
<comment type="similarity">
    <text evidence="5">Belongs to the CsrA/RsmA family.</text>
</comment>
<dbReference type="HOGENOM" id="CLU_164837_0_2_11"/>